<dbReference type="InterPro" id="IPR012908">
    <property type="entry name" value="PGAP1-ab_dom-like"/>
</dbReference>
<proteinExistence type="predicted"/>
<dbReference type="Proteomes" id="UP000001436">
    <property type="component" value="Plasmid pGMI1000MP"/>
</dbReference>
<evidence type="ECO:0000313" key="3">
    <source>
        <dbReference type="EMBL" id="CAD17359.1"/>
    </source>
</evidence>
<dbReference type="KEGG" id="rso:RSp0208"/>
<reference evidence="3 4" key="1">
    <citation type="journal article" date="2002" name="Nature">
        <title>Genome sequence of the plant pathogen Ralstonia solanacearum.</title>
        <authorList>
            <person name="Salanoubat M."/>
            <person name="Genin S."/>
            <person name="Artiguenave F."/>
            <person name="Gouzy J."/>
            <person name="Mangenot S."/>
            <person name="Arlat M."/>
            <person name="Billault A."/>
            <person name="Brottier P."/>
            <person name="Camus J.C."/>
            <person name="Cattolico L."/>
            <person name="Chandler M."/>
            <person name="Choisne N."/>
            <person name="Claudel-Renard C."/>
            <person name="Cunnac S."/>
            <person name="Demange N."/>
            <person name="Gaspin C."/>
            <person name="Lavie M."/>
            <person name="Moisan A."/>
            <person name="Robert C."/>
            <person name="Saurin W."/>
            <person name="Schiex T."/>
            <person name="Siguier P."/>
            <person name="Thebault P."/>
            <person name="Whalen M."/>
            <person name="Wincker P."/>
            <person name="Levy M."/>
            <person name="Weissenbach J."/>
            <person name="Boucher C.A."/>
        </authorList>
    </citation>
    <scope>NUCLEOTIDE SEQUENCE [LARGE SCALE GENOMIC DNA]</scope>
    <source>
        <strain evidence="4">ATCC BAA-1114 / GMI1000</strain>
    </source>
</reference>
<sequence>MIEYSPESSPLIFHSSLNLPTNNGHFDRHHLRARRLGNSRLTRAMPYVYQLPTYPEHGGRKTQGFLSPVEDKSIQRASILPRRVLPIIFLPGIMGTNLRLKPERQRELRRDNNIAWRPERYGFAYDMTDADTRTRQLLLDPEMTEVDTYDPDHNPTGDPKETANMRHDNVSLPKFKLDVGIETPLICDDPPTAKPRQTKEHKARKRGWGEVYFDSYRLLLERCEQRLNSAFWGGQLDKWWKCVVGVAPTTWQANQQPALAPLTEDDLKQAVKGCWFPVHAVGYNWLKSNWESAEYVAQRIEKIMADYRQWGFQCEKVIVVTHSMGGLVGRALVHPRIGKMQDKVLGVVHGVQPSIGAATAYKRMRCGFEDAGMLHGPIASVTAKICGNMGAEVTAVLANSPGGLQLLPSEAYGNGWLRVTHKGRTLRSLPQTGDPYEEIYKLQDRWYGLLRPEWINPGGDKEGGIERTHGYLNEARAFHRAIEQTYHDQSYAHYGADSGRPTWRNVTWEINERSMVGNVDALRIVTDTQQGALELTGTTAQRIRVHLLPADGAGDQTVPLYSADHQLRSGKFKGLFRQTGYEHQSSYKDEHALCSTLYSLVRIAQTMQWSTP</sequence>
<evidence type="ECO:0000256" key="1">
    <source>
        <dbReference type="SAM" id="MobiDB-lite"/>
    </source>
</evidence>
<keyword evidence="4" id="KW-1185">Reference proteome</keyword>
<dbReference type="EMBL" id="AL646053">
    <property type="protein sequence ID" value="CAD17359.1"/>
    <property type="molecule type" value="Genomic_DNA"/>
</dbReference>
<dbReference type="GO" id="GO:0016788">
    <property type="term" value="F:hydrolase activity, acting on ester bonds"/>
    <property type="evidence" value="ECO:0007669"/>
    <property type="project" value="InterPro"/>
</dbReference>
<feature type="compositionally biased region" description="Basic and acidic residues" evidence="1">
    <location>
        <begin position="150"/>
        <end position="165"/>
    </location>
</feature>
<name>Q8XTA6_RALN1</name>
<accession>Q8XTA6</accession>
<dbReference type="ESTHER" id="ralso-q8xta6">
    <property type="family name" value="PGAP1"/>
</dbReference>
<dbReference type="SUPFAM" id="SSF53474">
    <property type="entry name" value="alpha/beta-Hydrolases"/>
    <property type="match status" value="1"/>
</dbReference>
<dbReference type="HOGENOM" id="CLU_025560_0_0_4"/>
<dbReference type="EnsemblBacteria" id="CAD17359">
    <property type="protein sequence ID" value="CAD17359"/>
    <property type="gene ID" value="RSp0208"/>
</dbReference>
<dbReference type="eggNOG" id="COG1075">
    <property type="taxonomic scope" value="Bacteria"/>
</dbReference>
<dbReference type="Pfam" id="PF07819">
    <property type="entry name" value="PGAP1"/>
    <property type="match status" value="1"/>
</dbReference>
<dbReference type="Gene3D" id="3.40.50.1820">
    <property type="entry name" value="alpha/beta hydrolase"/>
    <property type="match status" value="1"/>
</dbReference>
<protein>
    <recommendedName>
        <fullName evidence="2">GPI inositol-deacylase PGAP1-like alpha/beta domain-containing protein</fullName>
    </recommendedName>
</protein>
<dbReference type="InterPro" id="IPR029058">
    <property type="entry name" value="AB_hydrolase_fold"/>
</dbReference>
<evidence type="ECO:0000259" key="2">
    <source>
        <dbReference type="Pfam" id="PF07819"/>
    </source>
</evidence>
<geneLocation type="plasmid" evidence="4">
    <name>megaplasmid Rsp</name>
</geneLocation>
<feature type="domain" description="GPI inositol-deacylase PGAP1-like alpha/beta" evidence="2">
    <location>
        <begin position="292"/>
        <end position="334"/>
    </location>
</feature>
<feature type="region of interest" description="Disordered" evidence="1">
    <location>
        <begin position="145"/>
        <end position="165"/>
    </location>
</feature>
<dbReference type="STRING" id="267608.RSp0208"/>
<evidence type="ECO:0000313" key="4">
    <source>
        <dbReference type="Proteomes" id="UP000001436"/>
    </source>
</evidence>
<dbReference type="AlphaFoldDB" id="Q8XTA6"/>
<gene>
    <name evidence="3" type="ordered locus">RSp0208</name>
</gene>
<organism evidence="3 4">
    <name type="scientific">Ralstonia nicotianae (strain ATCC BAA-1114 / GMI1000)</name>
    <name type="common">Ralstonia solanacearum</name>
    <dbReference type="NCBI Taxonomy" id="267608"/>
    <lineage>
        <taxon>Bacteria</taxon>
        <taxon>Pseudomonadati</taxon>
        <taxon>Pseudomonadota</taxon>
        <taxon>Betaproteobacteria</taxon>
        <taxon>Burkholderiales</taxon>
        <taxon>Burkholderiaceae</taxon>
        <taxon>Ralstonia</taxon>
        <taxon>Ralstonia solanacearum species complex</taxon>
    </lineage>
</organism>